<reference evidence="2 3" key="1">
    <citation type="submission" date="2019-04" db="EMBL/GenBank/DDBJ databases">
        <title>Comparative genomics and transcriptomics to analyze fruiting body development in filamentous ascomycetes.</title>
        <authorList>
            <consortium name="DOE Joint Genome Institute"/>
            <person name="Lutkenhaus R."/>
            <person name="Traeger S."/>
            <person name="Breuer J."/>
            <person name="Kuo A."/>
            <person name="Lipzen A."/>
            <person name="Pangilinan J."/>
            <person name="Dilworth D."/>
            <person name="Sandor L."/>
            <person name="Poggeler S."/>
            <person name="Barry K."/>
            <person name="Grigoriev I.V."/>
            <person name="Nowrousian M."/>
        </authorList>
    </citation>
    <scope>NUCLEOTIDE SEQUENCE [LARGE SCALE GENOMIC DNA]</scope>
    <source>
        <strain evidence="2 3">CBS 389.68</strain>
    </source>
</reference>
<proteinExistence type="predicted"/>
<organism evidence="2 3">
    <name type="scientific">Ascodesmis nigricans</name>
    <dbReference type="NCBI Taxonomy" id="341454"/>
    <lineage>
        <taxon>Eukaryota</taxon>
        <taxon>Fungi</taxon>
        <taxon>Dikarya</taxon>
        <taxon>Ascomycota</taxon>
        <taxon>Pezizomycotina</taxon>
        <taxon>Pezizomycetes</taxon>
        <taxon>Pezizales</taxon>
        <taxon>Ascodesmidaceae</taxon>
        <taxon>Ascodesmis</taxon>
    </lineage>
</organism>
<evidence type="ECO:0000313" key="3">
    <source>
        <dbReference type="Proteomes" id="UP000298138"/>
    </source>
</evidence>
<dbReference type="InParanoid" id="A0A4S2MPT9"/>
<sequence>MQCNVEYAGYAAFTHTPSLSSLILLPRVPALVHLDAVQPQWSPVTNRDVCPLAIVVLVPDTRAVLDARVPPWQLELRLPFLNATGTLLLVRRCAESEAAHAGFTVALVACSVGLAGWLRAR</sequence>
<protein>
    <submittedName>
        <fullName evidence="2">Uncharacterized protein</fullName>
    </submittedName>
</protein>
<keyword evidence="3" id="KW-1185">Reference proteome</keyword>
<dbReference type="EMBL" id="ML220135">
    <property type="protein sequence ID" value="TGZ79085.1"/>
    <property type="molecule type" value="Genomic_DNA"/>
</dbReference>
<evidence type="ECO:0000256" key="1">
    <source>
        <dbReference type="SAM" id="Phobius"/>
    </source>
</evidence>
<keyword evidence="1" id="KW-0812">Transmembrane</keyword>
<gene>
    <name evidence="2" type="ORF">EX30DRAFT_123373</name>
</gene>
<keyword evidence="1" id="KW-0472">Membrane</keyword>
<dbReference type="Proteomes" id="UP000298138">
    <property type="component" value="Unassembled WGS sequence"/>
</dbReference>
<dbReference type="AlphaFoldDB" id="A0A4S2MPT9"/>
<accession>A0A4S2MPT9</accession>
<name>A0A4S2MPT9_9PEZI</name>
<feature type="transmembrane region" description="Helical" evidence="1">
    <location>
        <begin position="98"/>
        <end position="118"/>
    </location>
</feature>
<keyword evidence="1" id="KW-1133">Transmembrane helix</keyword>
<evidence type="ECO:0000313" key="2">
    <source>
        <dbReference type="EMBL" id="TGZ79085.1"/>
    </source>
</evidence>